<dbReference type="EMBL" id="CAFABK010000001">
    <property type="protein sequence ID" value="CAB4818716.1"/>
    <property type="molecule type" value="Genomic_DNA"/>
</dbReference>
<organism evidence="1">
    <name type="scientific">freshwater metagenome</name>
    <dbReference type="NCBI Taxonomy" id="449393"/>
    <lineage>
        <taxon>unclassified sequences</taxon>
        <taxon>metagenomes</taxon>
        <taxon>ecological metagenomes</taxon>
    </lineage>
</organism>
<dbReference type="AlphaFoldDB" id="A0A6J6ZGE2"/>
<name>A0A6J6ZGE2_9ZZZZ</name>
<evidence type="ECO:0000313" key="1">
    <source>
        <dbReference type="EMBL" id="CAB4818716.1"/>
    </source>
</evidence>
<proteinExistence type="predicted"/>
<dbReference type="InterPro" id="IPR029068">
    <property type="entry name" value="Glyas_Bleomycin-R_OHBP_Dase"/>
</dbReference>
<protein>
    <submittedName>
        <fullName evidence="1">Unannotated protein</fullName>
    </submittedName>
</protein>
<dbReference type="Gene3D" id="3.10.180.10">
    <property type="entry name" value="2,3-Dihydroxybiphenyl 1,2-Dioxygenase, domain 1"/>
    <property type="match status" value="1"/>
</dbReference>
<sequence>MTEEPRVEAYGTVVVFEDRYGNRWDLIQPVGGHGGHGGR</sequence>
<reference evidence="1" key="1">
    <citation type="submission" date="2020-05" db="EMBL/GenBank/DDBJ databases">
        <authorList>
            <person name="Chiriac C."/>
            <person name="Salcher M."/>
            <person name="Ghai R."/>
            <person name="Kavagutti S V."/>
        </authorList>
    </citation>
    <scope>NUCLEOTIDE SEQUENCE</scope>
</reference>
<accession>A0A6J6ZGE2</accession>
<gene>
    <name evidence="1" type="ORF">UFOPK3204_00013</name>
</gene>